<dbReference type="VEuPathDB" id="FungiDB:ASPTUDRAFT_918965"/>
<dbReference type="Proteomes" id="UP000184304">
    <property type="component" value="Unassembled WGS sequence"/>
</dbReference>
<feature type="compositionally biased region" description="Low complexity" evidence="1">
    <location>
        <begin position="206"/>
        <end position="220"/>
    </location>
</feature>
<gene>
    <name evidence="3" type="ORF">ASPTUDRAFT_918965</name>
</gene>
<evidence type="ECO:0000313" key="3">
    <source>
        <dbReference type="EMBL" id="OJI89058.1"/>
    </source>
</evidence>
<feature type="compositionally biased region" description="Low complexity" evidence="1">
    <location>
        <begin position="160"/>
        <end position="175"/>
    </location>
</feature>
<protein>
    <submittedName>
        <fullName evidence="3">Uncharacterized protein</fullName>
    </submittedName>
</protein>
<feature type="region of interest" description="Disordered" evidence="1">
    <location>
        <begin position="257"/>
        <end position="294"/>
    </location>
</feature>
<name>A0A1L9NIC6_ASPTC</name>
<dbReference type="STRING" id="767770.A0A1L9NIC6"/>
<evidence type="ECO:0000313" key="4">
    <source>
        <dbReference type="Proteomes" id="UP000184304"/>
    </source>
</evidence>
<keyword evidence="4" id="KW-1185">Reference proteome</keyword>
<keyword evidence="2" id="KW-0812">Transmembrane</keyword>
<feature type="region of interest" description="Disordered" evidence="1">
    <location>
        <begin position="158"/>
        <end position="232"/>
    </location>
</feature>
<feature type="region of interest" description="Disordered" evidence="1">
    <location>
        <begin position="101"/>
        <end position="136"/>
    </location>
</feature>
<sequence length="323" mass="33672">MKRSNSDPETNSLVCSKPGGSYCASGSLEGPTIITCASQHTVEISSCNLFLKDLLPEGYEEKATCYETSSSAGDALCAFNKTGYAIIKKSRDVVPVSVPETILCDDEDEDNGQTLDDASDAEEDPSAGPTLPIVPPLLPATHLRKASSTSKPSFTLIKLPSMTSAPPSATATAATQEEKTALRKRACSDPGRIPPSSFSIQDMGFSTLSSDPTSTMDSPTAAASAGGHDGPLSTSTSTIYASRFTALAAPETGTIIATETGTPTSSTGVGNGDPETETTPVKTSDASHTSESGSEMRALDDSIVFQDLAVIWVMWVVFAYIFV</sequence>
<evidence type="ECO:0000256" key="1">
    <source>
        <dbReference type="SAM" id="MobiDB-lite"/>
    </source>
</evidence>
<feature type="transmembrane region" description="Helical" evidence="2">
    <location>
        <begin position="303"/>
        <end position="322"/>
    </location>
</feature>
<accession>A0A1L9NIC6</accession>
<dbReference type="OrthoDB" id="5426294at2759"/>
<dbReference type="EMBL" id="KV878178">
    <property type="protein sequence ID" value="OJI89058.1"/>
    <property type="molecule type" value="Genomic_DNA"/>
</dbReference>
<dbReference type="OMA" id="TCASQHT"/>
<feature type="compositionally biased region" description="Polar residues" evidence="1">
    <location>
        <begin position="277"/>
        <end position="293"/>
    </location>
</feature>
<keyword evidence="2" id="KW-0472">Membrane</keyword>
<dbReference type="AlphaFoldDB" id="A0A1L9NIC6"/>
<evidence type="ECO:0000256" key="2">
    <source>
        <dbReference type="SAM" id="Phobius"/>
    </source>
</evidence>
<keyword evidence="2" id="KW-1133">Transmembrane helix</keyword>
<feature type="compositionally biased region" description="Acidic residues" evidence="1">
    <location>
        <begin position="103"/>
        <end position="125"/>
    </location>
</feature>
<reference evidence="4" key="1">
    <citation type="journal article" date="2017" name="Genome Biol.">
        <title>Comparative genomics reveals high biological diversity and specific adaptations in the industrially and medically important fungal genus Aspergillus.</title>
        <authorList>
            <person name="de Vries R.P."/>
            <person name="Riley R."/>
            <person name="Wiebenga A."/>
            <person name="Aguilar-Osorio G."/>
            <person name="Amillis S."/>
            <person name="Uchima C.A."/>
            <person name="Anderluh G."/>
            <person name="Asadollahi M."/>
            <person name="Askin M."/>
            <person name="Barry K."/>
            <person name="Battaglia E."/>
            <person name="Bayram O."/>
            <person name="Benocci T."/>
            <person name="Braus-Stromeyer S.A."/>
            <person name="Caldana C."/>
            <person name="Canovas D."/>
            <person name="Cerqueira G.C."/>
            <person name="Chen F."/>
            <person name="Chen W."/>
            <person name="Choi C."/>
            <person name="Clum A."/>
            <person name="Dos Santos R.A."/>
            <person name="Damasio A.R."/>
            <person name="Diallinas G."/>
            <person name="Emri T."/>
            <person name="Fekete E."/>
            <person name="Flipphi M."/>
            <person name="Freyberg S."/>
            <person name="Gallo A."/>
            <person name="Gournas C."/>
            <person name="Habgood R."/>
            <person name="Hainaut M."/>
            <person name="Harispe M.L."/>
            <person name="Henrissat B."/>
            <person name="Hilden K.S."/>
            <person name="Hope R."/>
            <person name="Hossain A."/>
            <person name="Karabika E."/>
            <person name="Karaffa L."/>
            <person name="Karanyi Z."/>
            <person name="Krasevec N."/>
            <person name="Kuo A."/>
            <person name="Kusch H."/>
            <person name="LaButti K."/>
            <person name="Lagendijk E.L."/>
            <person name="Lapidus A."/>
            <person name="Levasseur A."/>
            <person name="Lindquist E."/>
            <person name="Lipzen A."/>
            <person name="Logrieco A.F."/>
            <person name="MacCabe A."/>
            <person name="Maekelae M.R."/>
            <person name="Malavazi I."/>
            <person name="Melin P."/>
            <person name="Meyer V."/>
            <person name="Mielnichuk N."/>
            <person name="Miskei M."/>
            <person name="Molnar A.P."/>
            <person name="Mule G."/>
            <person name="Ngan C.Y."/>
            <person name="Orejas M."/>
            <person name="Orosz E."/>
            <person name="Ouedraogo J.P."/>
            <person name="Overkamp K.M."/>
            <person name="Park H.-S."/>
            <person name="Perrone G."/>
            <person name="Piumi F."/>
            <person name="Punt P.J."/>
            <person name="Ram A.F."/>
            <person name="Ramon A."/>
            <person name="Rauscher S."/>
            <person name="Record E."/>
            <person name="Riano-Pachon D.M."/>
            <person name="Robert V."/>
            <person name="Roehrig J."/>
            <person name="Ruller R."/>
            <person name="Salamov A."/>
            <person name="Salih N.S."/>
            <person name="Samson R.A."/>
            <person name="Sandor E."/>
            <person name="Sanguinetti M."/>
            <person name="Schuetze T."/>
            <person name="Sepcic K."/>
            <person name="Shelest E."/>
            <person name="Sherlock G."/>
            <person name="Sophianopoulou V."/>
            <person name="Squina F.M."/>
            <person name="Sun H."/>
            <person name="Susca A."/>
            <person name="Todd R.B."/>
            <person name="Tsang A."/>
            <person name="Unkles S.E."/>
            <person name="van de Wiele N."/>
            <person name="van Rossen-Uffink D."/>
            <person name="Oliveira J.V."/>
            <person name="Vesth T.C."/>
            <person name="Visser J."/>
            <person name="Yu J.-H."/>
            <person name="Zhou M."/>
            <person name="Andersen M.R."/>
            <person name="Archer D.B."/>
            <person name="Baker S.E."/>
            <person name="Benoit I."/>
            <person name="Brakhage A.A."/>
            <person name="Braus G.H."/>
            <person name="Fischer R."/>
            <person name="Frisvad J.C."/>
            <person name="Goldman G.H."/>
            <person name="Houbraken J."/>
            <person name="Oakley B."/>
            <person name="Pocsi I."/>
            <person name="Scazzocchio C."/>
            <person name="Seiboth B."/>
            <person name="vanKuyk P.A."/>
            <person name="Wortman J."/>
            <person name="Dyer P.S."/>
            <person name="Grigoriev I.V."/>
        </authorList>
    </citation>
    <scope>NUCLEOTIDE SEQUENCE [LARGE SCALE GENOMIC DNA]</scope>
    <source>
        <strain evidence="4">CBS 134.48</strain>
    </source>
</reference>
<proteinExistence type="predicted"/>
<organism evidence="3 4">
    <name type="scientific">Aspergillus tubingensis (strain CBS 134.48)</name>
    <dbReference type="NCBI Taxonomy" id="767770"/>
    <lineage>
        <taxon>Eukaryota</taxon>
        <taxon>Fungi</taxon>
        <taxon>Dikarya</taxon>
        <taxon>Ascomycota</taxon>
        <taxon>Pezizomycotina</taxon>
        <taxon>Eurotiomycetes</taxon>
        <taxon>Eurotiomycetidae</taxon>
        <taxon>Eurotiales</taxon>
        <taxon>Aspergillaceae</taxon>
        <taxon>Aspergillus</taxon>
        <taxon>Aspergillus subgen. Circumdati</taxon>
    </lineage>
</organism>